<proteinExistence type="predicted"/>
<accession>A0ABU9E714</accession>
<feature type="transmembrane region" description="Helical" evidence="1">
    <location>
        <begin position="89"/>
        <end position="113"/>
    </location>
</feature>
<feature type="transmembrane region" description="Helical" evidence="1">
    <location>
        <begin position="64"/>
        <end position="83"/>
    </location>
</feature>
<name>A0ABU9E714_9BACT</name>
<reference evidence="2 3" key="1">
    <citation type="submission" date="2024-02" db="EMBL/GenBank/DDBJ databases">
        <title>A novel Gemmatimonadota bacterium.</title>
        <authorList>
            <person name="Du Z.-J."/>
            <person name="Ye Y.-Q."/>
        </authorList>
    </citation>
    <scope>NUCLEOTIDE SEQUENCE [LARGE SCALE GENOMIC DNA]</scope>
    <source>
        <strain evidence="2 3">DH-20</strain>
    </source>
</reference>
<keyword evidence="1" id="KW-0472">Membrane</keyword>
<evidence type="ECO:0000256" key="1">
    <source>
        <dbReference type="SAM" id="Phobius"/>
    </source>
</evidence>
<keyword evidence="1" id="KW-1133">Transmembrane helix</keyword>
<comment type="caution">
    <text evidence="2">The sequence shown here is derived from an EMBL/GenBank/DDBJ whole genome shotgun (WGS) entry which is preliminary data.</text>
</comment>
<keyword evidence="1" id="KW-0812">Transmembrane</keyword>
<evidence type="ECO:0000313" key="3">
    <source>
        <dbReference type="Proteomes" id="UP001484239"/>
    </source>
</evidence>
<gene>
    <name evidence="2" type="ORF">WI372_02640</name>
</gene>
<dbReference type="RefSeq" id="WP_405282811.1">
    <property type="nucleotide sequence ID" value="NZ_CP144380.1"/>
</dbReference>
<protein>
    <submittedName>
        <fullName evidence="2">Uncharacterized protein</fullName>
    </submittedName>
</protein>
<keyword evidence="3" id="KW-1185">Reference proteome</keyword>
<dbReference type="Proteomes" id="UP001484239">
    <property type="component" value="Unassembled WGS sequence"/>
</dbReference>
<feature type="transmembrane region" description="Helical" evidence="1">
    <location>
        <begin position="35"/>
        <end position="52"/>
    </location>
</feature>
<evidence type="ECO:0000313" key="2">
    <source>
        <dbReference type="EMBL" id="MEK9499879.1"/>
    </source>
</evidence>
<sequence>MSGRAPMPFGWYVLSVVLQCAHVLGATVSQGVGNLAGIWGVTIPLIVGLLWGRSGPGKGNAVKQGFLVGFVPALIGLLLAVALGQVEPFLLAAGSASSGVAAVIGALIGNALAPKK</sequence>
<organism evidence="2 3">
    <name type="scientific">Gaopeijia maritima</name>
    <dbReference type="NCBI Taxonomy" id="3119007"/>
    <lineage>
        <taxon>Bacteria</taxon>
        <taxon>Pseudomonadati</taxon>
        <taxon>Gemmatimonadota</taxon>
        <taxon>Longimicrobiia</taxon>
        <taxon>Gaopeijiales</taxon>
        <taxon>Gaopeijiaceae</taxon>
        <taxon>Gaopeijia</taxon>
    </lineage>
</organism>
<dbReference type="EMBL" id="JBBHLI010000001">
    <property type="protein sequence ID" value="MEK9499879.1"/>
    <property type="molecule type" value="Genomic_DNA"/>
</dbReference>